<reference evidence="2" key="1">
    <citation type="submission" date="2024-01" db="EMBL/GenBank/DDBJ databases">
        <title>Bank of Algae and Cyanobacteria of the Azores (BACA) strain genomes.</title>
        <authorList>
            <person name="Luz R."/>
            <person name="Cordeiro R."/>
            <person name="Fonseca A."/>
            <person name="Goncalves V."/>
        </authorList>
    </citation>
    <scope>NUCLEOTIDE SEQUENCE</scope>
    <source>
        <strain evidence="2">BACA0141</strain>
    </source>
</reference>
<protein>
    <recommendedName>
        <fullName evidence="1">UPF0284 protein V2H45_08945</fullName>
    </recommendedName>
</protein>
<dbReference type="PANTHER" id="PTHR38811:SF1">
    <property type="entry name" value="UPF0284 PROTEIN SLL1500"/>
    <property type="match status" value="1"/>
</dbReference>
<dbReference type="CDD" id="cd02439">
    <property type="entry name" value="DMB-PRT_CobT"/>
    <property type="match status" value="1"/>
</dbReference>
<dbReference type="NCBIfam" id="TIGR00303">
    <property type="entry name" value="nicotinate mononucleotide-dependent phosphoribosyltransferase CobT"/>
    <property type="match status" value="1"/>
</dbReference>
<dbReference type="InterPro" id="IPR002805">
    <property type="entry name" value="Nict_dMeBzImd_PRibTrfase_arc"/>
</dbReference>
<dbReference type="SUPFAM" id="SSF52733">
    <property type="entry name" value="Nicotinate mononucleotide:5,6-dimethylbenzimidazole phosphoribosyltransferase (CobT)"/>
    <property type="match status" value="1"/>
</dbReference>
<organism evidence="2 3">
    <name type="scientific">Tumidithrix elongata BACA0141</name>
    <dbReference type="NCBI Taxonomy" id="2716417"/>
    <lineage>
        <taxon>Bacteria</taxon>
        <taxon>Bacillati</taxon>
        <taxon>Cyanobacteriota</taxon>
        <taxon>Cyanophyceae</taxon>
        <taxon>Pseudanabaenales</taxon>
        <taxon>Pseudanabaenaceae</taxon>
        <taxon>Tumidithrix</taxon>
        <taxon>Tumidithrix elongata</taxon>
    </lineage>
</organism>
<evidence type="ECO:0000256" key="1">
    <source>
        <dbReference type="HAMAP-Rule" id="MF_01086"/>
    </source>
</evidence>
<name>A0AAW9PY91_9CYAN</name>
<sequence length="359" mass="38115">MIEAYTQLDQAQAWLQKYKGQKPVFACVLGFTDTGLIPHISAAGATPDDRKYTAIADAEFLATGQAIQFPLPPLPAGASPVLISRAVLAGQALPHYIFNAGLPIPPTVPHIDLQGEPAKCLSTGQALSIKIVNRLWEQGLVWGKQLTQAGAYVILAECVVGGTTTALAVLTALGINAKDKVNSSHPTCNHAQKWQLVQQGIQNLTDLPADPFTVVAAVGDPMQIVVAGMAIAASRKVGVLLAGGTQMLAIYALVRAISAQRQLDWDATQIVVGTTRWVAEDKTGDTVGLANLIGDVPLIATQLSFEESKYAQLRAYEQGFVKEGVGAGGAAIAAHLYQNWTQTRLLKAVEQQWSHLIGD</sequence>
<dbReference type="InterPro" id="IPR003200">
    <property type="entry name" value="Nict_dMeBzImd_PRibTrfase"/>
</dbReference>
<dbReference type="Proteomes" id="UP001333818">
    <property type="component" value="Unassembled WGS sequence"/>
</dbReference>
<evidence type="ECO:0000313" key="3">
    <source>
        <dbReference type="Proteomes" id="UP001333818"/>
    </source>
</evidence>
<dbReference type="HAMAP" id="MF_01086">
    <property type="entry name" value="UPF0284"/>
    <property type="match status" value="1"/>
</dbReference>
<dbReference type="InterPro" id="IPR036087">
    <property type="entry name" value="Nict_dMeBzImd_PRibTrfase_sf"/>
</dbReference>
<gene>
    <name evidence="2" type="ORF">V2H45_08945</name>
</gene>
<dbReference type="AlphaFoldDB" id="A0AAW9PY91"/>
<comment type="caution">
    <text evidence="2">The sequence shown here is derived from an EMBL/GenBank/DDBJ whole genome shotgun (WGS) entry which is preliminary data.</text>
</comment>
<dbReference type="Gene3D" id="3.40.50.10210">
    <property type="match status" value="1"/>
</dbReference>
<comment type="similarity">
    <text evidence="1">Belongs to the UPF0284 family.</text>
</comment>
<accession>A0AAW9PY91</accession>
<dbReference type="NCBIfam" id="NF003373">
    <property type="entry name" value="PRK04447.1-6"/>
    <property type="match status" value="1"/>
</dbReference>
<dbReference type="GO" id="GO:0008939">
    <property type="term" value="F:nicotinate-nucleotide-dimethylbenzimidazole phosphoribosyltransferase activity"/>
    <property type="evidence" value="ECO:0007669"/>
    <property type="project" value="InterPro"/>
</dbReference>
<keyword evidence="3" id="KW-1185">Reference proteome</keyword>
<dbReference type="NCBIfam" id="NF003372">
    <property type="entry name" value="PRK04447.1-5"/>
    <property type="match status" value="1"/>
</dbReference>
<dbReference type="EMBL" id="JAZBJZ010000027">
    <property type="protein sequence ID" value="MEE3716869.1"/>
    <property type="molecule type" value="Genomic_DNA"/>
</dbReference>
<dbReference type="RefSeq" id="WP_330483297.1">
    <property type="nucleotide sequence ID" value="NZ_JAZBJZ010000027.1"/>
</dbReference>
<proteinExistence type="inferred from homology"/>
<evidence type="ECO:0000313" key="2">
    <source>
        <dbReference type="EMBL" id="MEE3716869.1"/>
    </source>
</evidence>
<dbReference type="PANTHER" id="PTHR38811">
    <property type="match status" value="1"/>
</dbReference>